<sequence length="477" mass="55633">MAALLRKKKGKAAASSSGEPPKFKTPYHEAHYKKFFIARDILIEARIEYEDEALNPIKVQVTTRKWEKLTRPIQAVGFNMVREFYANAWRPEEEKNQPKTYMTMVRGVNISFAPDAIRKVLKTRERPLPNVASYHDRKNENLRLDEVQEYLCEEGEEWVRHVNGRPHYLKRNDLTDMARGWYDFVCKSIMPTTNRSELTVDRAVLIHSIMIGEDIRVEEIIADQIYKFLNKKNIRSKLAFPNVIALLCREAKVKIPGDTLIPQELGIDAEVMARVREPREPRQQRQAGPQQPQPQVQQDFPPNFYTHFDNSIAMIYRRLDSQQEESRKSFEALYTRMNRFDDQLSYLCYSTQMTNEQMLSPYQDTTRLMREMEMQEIPVTMANLTTHRQKEEEMRQERMRYDHILQEAATEKAKEANKGKAREVVEDSNEDMDELASSASEECGVIRGKATSPRPVAHPISISSKLLDLNSIHYSRA</sequence>
<evidence type="ECO:0000259" key="2">
    <source>
        <dbReference type="Pfam" id="PF20167"/>
    </source>
</evidence>
<feature type="region of interest" description="Disordered" evidence="1">
    <location>
        <begin position="278"/>
        <end position="302"/>
    </location>
</feature>
<feature type="region of interest" description="Disordered" evidence="1">
    <location>
        <begin position="411"/>
        <end position="457"/>
    </location>
</feature>
<proteinExistence type="predicted"/>
<reference evidence="3 4" key="1">
    <citation type="journal article" date="2023" name="Plants (Basel)">
        <title>Bridging the Gap: Combining Genomics and Transcriptomics Approaches to Understand Stylosanthes scabra, an Orphan Legume from the Brazilian Caatinga.</title>
        <authorList>
            <person name="Ferreira-Neto J.R.C."/>
            <person name="da Silva M.D."/>
            <person name="Binneck E."/>
            <person name="de Melo N.F."/>
            <person name="da Silva R.H."/>
            <person name="de Melo A.L.T.M."/>
            <person name="Pandolfi V."/>
            <person name="Bustamante F.O."/>
            <person name="Brasileiro-Vidal A.C."/>
            <person name="Benko-Iseppon A.M."/>
        </authorList>
    </citation>
    <scope>NUCLEOTIDE SEQUENCE [LARGE SCALE GENOMIC DNA]</scope>
    <source>
        <tissue evidence="3">Leaves</tissue>
    </source>
</reference>
<name>A0ABU6Z5F1_9FABA</name>
<dbReference type="Proteomes" id="UP001341840">
    <property type="component" value="Unassembled WGS sequence"/>
</dbReference>
<organism evidence="3 4">
    <name type="scientific">Stylosanthes scabra</name>
    <dbReference type="NCBI Taxonomy" id="79078"/>
    <lineage>
        <taxon>Eukaryota</taxon>
        <taxon>Viridiplantae</taxon>
        <taxon>Streptophyta</taxon>
        <taxon>Embryophyta</taxon>
        <taxon>Tracheophyta</taxon>
        <taxon>Spermatophyta</taxon>
        <taxon>Magnoliopsida</taxon>
        <taxon>eudicotyledons</taxon>
        <taxon>Gunneridae</taxon>
        <taxon>Pentapetalae</taxon>
        <taxon>rosids</taxon>
        <taxon>fabids</taxon>
        <taxon>Fabales</taxon>
        <taxon>Fabaceae</taxon>
        <taxon>Papilionoideae</taxon>
        <taxon>50 kb inversion clade</taxon>
        <taxon>dalbergioids sensu lato</taxon>
        <taxon>Dalbergieae</taxon>
        <taxon>Pterocarpus clade</taxon>
        <taxon>Stylosanthes</taxon>
    </lineage>
</organism>
<keyword evidence="4" id="KW-1185">Reference proteome</keyword>
<protein>
    <recommendedName>
        <fullName evidence="2">Putative plant transposon protein domain-containing protein</fullName>
    </recommendedName>
</protein>
<dbReference type="InterPro" id="IPR046796">
    <property type="entry name" value="Transposase_32_dom"/>
</dbReference>
<accession>A0ABU6Z5F1</accession>
<feature type="region of interest" description="Disordered" evidence="1">
    <location>
        <begin position="1"/>
        <end position="25"/>
    </location>
</feature>
<comment type="caution">
    <text evidence="3">The sequence shown here is derived from an EMBL/GenBank/DDBJ whole genome shotgun (WGS) entry which is preliminary data.</text>
</comment>
<gene>
    <name evidence="3" type="ORF">PIB30_018127</name>
</gene>
<evidence type="ECO:0000256" key="1">
    <source>
        <dbReference type="SAM" id="MobiDB-lite"/>
    </source>
</evidence>
<dbReference type="EMBL" id="JASCZI010271914">
    <property type="protein sequence ID" value="MED6217494.1"/>
    <property type="molecule type" value="Genomic_DNA"/>
</dbReference>
<feature type="compositionally biased region" description="Low complexity" evidence="1">
    <location>
        <begin position="284"/>
        <end position="298"/>
    </location>
</feature>
<dbReference type="Pfam" id="PF20167">
    <property type="entry name" value="Transposase_32"/>
    <property type="match status" value="1"/>
</dbReference>
<evidence type="ECO:0000313" key="4">
    <source>
        <dbReference type="Proteomes" id="UP001341840"/>
    </source>
</evidence>
<feature type="domain" description="Putative plant transposon protein" evidence="2">
    <location>
        <begin position="63"/>
        <end position="253"/>
    </location>
</feature>
<evidence type="ECO:0000313" key="3">
    <source>
        <dbReference type="EMBL" id="MED6217494.1"/>
    </source>
</evidence>
<feature type="compositionally biased region" description="Basic residues" evidence="1">
    <location>
        <begin position="1"/>
        <end position="11"/>
    </location>
</feature>
<feature type="compositionally biased region" description="Basic and acidic residues" evidence="1">
    <location>
        <begin position="411"/>
        <end position="425"/>
    </location>
</feature>